<accession>A0A4V3W995</accession>
<keyword evidence="2" id="KW-1185">Reference proteome</keyword>
<protein>
    <submittedName>
        <fullName evidence="1">Methionyl-tRNA formyltransferase</fullName>
    </submittedName>
</protein>
<sequence length="66" mass="7652">MERNALHGEVSGTYSVFGQDERLVLQIDTYGSLERKIPGKKSQTVQFDRKSAEQLFRILKDEFGFR</sequence>
<evidence type="ECO:0000313" key="2">
    <source>
        <dbReference type="Proteomes" id="UP000310754"/>
    </source>
</evidence>
<reference evidence="1 2" key="1">
    <citation type="submission" date="2019-04" db="EMBL/GenBank/DDBJ databases">
        <title>Rhizobium terrae sp. nov., isolated from a paddy soil.</title>
        <authorList>
            <person name="Lin S.-Y."/>
            <person name="Hameed A."/>
            <person name="Huang H.-I."/>
            <person name="Young C.-C."/>
        </authorList>
    </citation>
    <scope>NUCLEOTIDE SEQUENCE [LARGE SCALE GENOMIC DNA]</scope>
    <source>
        <strain evidence="1 2">CC-HIH110</strain>
    </source>
</reference>
<organism evidence="1 2">
    <name type="scientific">Allorhizobium terrae</name>
    <dbReference type="NCBI Taxonomy" id="1848972"/>
    <lineage>
        <taxon>Bacteria</taxon>
        <taxon>Pseudomonadati</taxon>
        <taxon>Pseudomonadota</taxon>
        <taxon>Alphaproteobacteria</taxon>
        <taxon>Hyphomicrobiales</taxon>
        <taxon>Rhizobiaceae</taxon>
        <taxon>Rhizobium/Agrobacterium group</taxon>
        <taxon>Allorhizobium</taxon>
    </lineage>
</organism>
<gene>
    <name evidence="1" type="ORF">E6C51_01655</name>
</gene>
<proteinExistence type="predicted"/>
<evidence type="ECO:0000313" key="1">
    <source>
        <dbReference type="EMBL" id="THF54247.1"/>
    </source>
</evidence>
<dbReference type="EMBL" id="SSOA01000001">
    <property type="protein sequence ID" value="THF54247.1"/>
    <property type="molecule type" value="Genomic_DNA"/>
</dbReference>
<keyword evidence="1" id="KW-0808">Transferase</keyword>
<name>A0A4V3W995_9HYPH</name>
<dbReference type="Proteomes" id="UP000310754">
    <property type="component" value="Unassembled WGS sequence"/>
</dbReference>
<dbReference type="AlphaFoldDB" id="A0A4V3W995"/>
<dbReference type="GO" id="GO:0016740">
    <property type="term" value="F:transferase activity"/>
    <property type="evidence" value="ECO:0007669"/>
    <property type="project" value="UniProtKB-KW"/>
</dbReference>
<comment type="caution">
    <text evidence="1">The sequence shown here is derived from an EMBL/GenBank/DDBJ whole genome shotgun (WGS) entry which is preliminary data.</text>
</comment>